<evidence type="ECO:0000313" key="2">
    <source>
        <dbReference type="EMBL" id="CAA9260280.1"/>
    </source>
</evidence>
<reference evidence="2" key="1">
    <citation type="submission" date="2020-02" db="EMBL/GenBank/DDBJ databases">
        <authorList>
            <person name="Meier V. D."/>
        </authorList>
    </citation>
    <scope>NUCLEOTIDE SEQUENCE</scope>
    <source>
        <strain evidence="2">AVDCRST_MAG76</strain>
    </source>
</reference>
<feature type="transmembrane region" description="Helical" evidence="1">
    <location>
        <begin position="115"/>
        <end position="136"/>
    </location>
</feature>
<feature type="transmembrane region" description="Helical" evidence="1">
    <location>
        <begin position="179"/>
        <end position="196"/>
    </location>
</feature>
<keyword evidence="1" id="KW-0472">Membrane</keyword>
<dbReference type="AlphaFoldDB" id="A0A6J4IU41"/>
<keyword evidence="1" id="KW-0812">Transmembrane</keyword>
<evidence type="ECO:0000256" key="1">
    <source>
        <dbReference type="SAM" id="Phobius"/>
    </source>
</evidence>
<name>A0A6J4IU41_9ACTN</name>
<feature type="transmembrane region" description="Helical" evidence="1">
    <location>
        <begin position="143"/>
        <end position="159"/>
    </location>
</feature>
<organism evidence="2">
    <name type="scientific">uncultured Acidimicrobiales bacterium</name>
    <dbReference type="NCBI Taxonomy" id="310071"/>
    <lineage>
        <taxon>Bacteria</taxon>
        <taxon>Bacillati</taxon>
        <taxon>Actinomycetota</taxon>
        <taxon>Acidimicrobiia</taxon>
        <taxon>Acidimicrobiales</taxon>
        <taxon>environmental samples</taxon>
    </lineage>
</organism>
<proteinExistence type="predicted"/>
<sequence>MPVTWAAGPLPTARSMAWGPLAGAAAALGVIAVGMRPWEGHPLSLSAVRLTVALAAVAAAFGVDDNAAPTVAASPTPLSRRRTTRLGLVLTGGAAGAASASLTIAALGGSGELPLARMLLEAVGMQLTAIVCALLFGGDRGACVFAGTLLGSLILQQRFPDYALFPPAPGAPGWSPAGTAWATIVLTAAGAIIALSQDPARRR</sequence>
<accession>A0A6J4IU41</accession>
<feature type="transmembrane region" description="Helical" evidence="1">
    <location>
        <begin position="15"/>
        <end position="35"/>
    </location>
</feature>
<gene>
    <name evidence="2" type="ORF">AVDCRST_MAG76-2787</name>
</gene>
<dbReference type="EMBL" id="CADCSZ010000168">
    <property type="protein sequence ID" value="CAA9260280.1"/>
    <property type="molecule type" value="Genomic_DNA"/>
</dbReference>
<feature type="transmembrane region" description="Helical" evidence="1">
    <location>
        <begin position="86"/>
        <end position="109"/>
    </location>
</feature>
<keyword evidence="1" id="KW-1133">Transmembrane helix</keyword>
<protein>
    <submittedName>
        <fullName evidence="2">Uncharacterized protein</fullName>
    </submittedName>
</protein>